<evidence type="ECO:0000256" key="4">
    <source>
        <dbReference type="ARBA" id="ARBA00023004"/>
    </source>
</evidence>
<evidence type="ECO:0000256" key="1">
    <source>
        <dbReference type="ARBA" id="ARBA00010617"/>
    </source>
</evidence>
<evidence type="ECO:0008006" key="10">
    <source>
        <dbReference type="Google" id="ProtNLM"/>
    </source>
</evidence>
<gene>
    <name evidence="8" type="ORF">QN277_022826</name>
</gene>
<evidence type="ECO:0000256" key="7">
    <source>
        <dbReference type="SAM" id="Phobius"/>
    </source>
</evidence>
<keyword evidence="2 5" id="KW-0479">Metal-binding</keyword>
<sequence length="530" mass="59502">MDTPTQVLILSCIPFAFFLIYITFIKRVSNKPLKLRAANSDQIHKYSTSSVSSSSSSSSSHRFPPGSRPFPIIGNILQIGSNPLLSITNLSKTYGPIMSLKLGTRTVVVISSPEIAKEAFHKHDLDFSGRTFPDSARGLDHHQFSIAWLPISPQWKALRRACVTNLFSTLKLDSTEVLRKSKVGDLINHVHEFSIKGEAVDLAEAAFTTVLNSISNMLFSRDFACYGSDKSQEYKKLVIGILHEAGRPNVSDIFPILSFLDLQGARARMRGYCKTLYELFEDILEQRLSFRGSKMESKDYNDVLDSFIDFIQDDSSQLSRADVLHLFLDLFLAGTDTTSTTLEWAMAELIRNPEQMAKAKTELQQVVGQSSVKLEESMVLKLPFLQAVIKETLRLYPPAPFLPPHKAICDVELCGFLVPKNAELTVNMWAMGRDPSIWEDPNLFLPDRFLESEIDFKGSDFEFIPFSAGRRICPGLPLASRVLGFMLASLIYHFDWKVPDGLKPEDMDMSQNNGITLHKAQPLRAIPIRV</sequence>
<dbReference type="SUPFAM" id="SSF48264">
    <property type="entry name" value="Cytochrome P450"/>
    <property type="match status" value="1"/>
</dbReference>
<dbReference type="GO" id="GO:0005506">
    <property type="term" value="F:iron ion binding"/>
    <property type="evidence" value="ECO:0007669"/>
    <property type="project" value="InterPro"/>
</dbReference>
<evidence type="ECO:0000256" key="6">
    <source>
        <dbReference type="RuleBase" id="RU000461"/>
    </source>
</evidence>
<keyword evidence="4 5" id="KW-0408">Iron</keyword>
<dbReference type="Pfam" id="PF00067">
    <property type="entry name" value="p450"/>
    <property type="match status" value="1"/>
</dbReference>
<accession>A0AAE1JHN6</accession>
<proteinExistence type="inferred from homology"/>
<organism evidence="8 9">
    <name type="scientific">Acacia crassicarpa</name>
    <name type="common">northern wattle</name>
    <dbReference type="NCBI Taxonomy" id="499986"/>
    <lineage>
        <taxon>Eukaryota</taxon>
        <taxon>Viridiplantae</taxon>
        <taxon>Streptophyta</taxon>
        <taxon>Embryophyta</taxon>
        <taxon>Tracheophyta</taxon>
        <taxon>Spermatophyta</taxon>
        <taxon>Magnoliopsida</taxon>
        <taxon>eudicotyledons</taxon>
        <taxon>Gunneridae</taxon>
        <taxon>Pentapetalae</taxon>
        <taxon>rosids</taxon>
        <taxon>fabids</taxon>
        <taxon>Fabales</taxon>
        <taxon>Fabaceae</taxon>
        <taxon>Caesalpinioideae</taxon>
        <taxon>mimosoid clade</taxon>
        <taxon>Acacieae</taxon>
        <taxon>Acacia</taxon>
    </lineage>
</organism>
<dbReference type="InterPro" id="IPR002401">
    <property type="entry name" value="Cyt_P450_E_grp-I"/>
</dbReference>
<feature type="transmembrane region" description="Helical" evidence="7">
    <location>
        <begin position="6"/>
        <end position="25"/>
    </location>
</feature>
<dbReference type="Proteomes" id="UP001293593">
    <property type="component" value="Unassembled WGS sequence"/>
</dbReference>
<keyword evidence="5 6" id="KW-0349">Heme</keyword>
<dbReference type="InterPro" id="IPR036396">
    <property type="entry name" value="Cyt_P450_sf"/>
</dbReference>
<name>A0AAE1JHN6_9FABA</name>
<keyword evidence="6" id="KW-0503">Monooxygenase</keyword>
<dbReference type="GO" id="GO:0020037">
    <property type="term" value="F:heme binding"/>
    <property type="evidence" value="ECO:0007669"/>
    <property type="project" value="InterPro"/>
</dbReference>
<comment type="similarity">
    <text evidence="1 6">Belongs to the cytochrome P450 family.</text>
</comment>
<feature type="binding site" description="axial binding residue" evidence="5">
    <location>
        <position position="473"/>
    </location>
    <ligand>
        <name>heme</name>
        <dbReference type="ChEBI" id="CHEBI:30413"/>
    </ligand>
    <ligandPart>
        <name>Fe</name>
        <dbReference type="ChEBI" id="CHEBI:18248"/>
    </ligandPart>
</feature>
<dbReference type="PANTHER" id="PTHR47950:SF30">
    <property type="entry name" value="CYTOCHROME P450 FAMILY PROTEIN"/>
    <property type="match status" value="1"/>
</dbReference>
<evidence type="ECO:0000313" key="8">
    <source>
        <dbReference type="EMBL" id="KAK4269703.1"/>
    </source>
</evidence>
<dbReference type="EMBL" id="JAWXYG010000006">
    <property type="protein sequence ID" value="KAK4269703.1"/>
    <property type="molecule type" value="Genomic_DNA"/>
</dbReference>
<dbReference type="PRINTS" id="PR00385">
    <property type="entry name" value="P450"/>
</dbReference>
<evidence type="ECO:0000313" key="9">
    <source>
        <dbReference type="Proteomes" id="UP001293593"/>
    </source>
</evidence>
<dbReference type="InterPro" id="IPR017972">
    <property type="entry name" value="Cyt_P450_CS"/>
</dbReference>
<dbReference type="Gene3D" id="1.10.630.10">
    <property type="entry name" value="Cytochrome P450"/>
    <property type="match status" value="1"/>
</dbReference>
<dbReference type="GO" id="GO:0004497">
    <property type="term" value="F:monooxygenase activity"/>
    <property type="evidence" value="ECO:0007669"/>
    <property type="project" value="UniProtKB-KW"/>
</dbReference>
<keyword evidence="3 6" id="KW-0560">Oxidoreductase</keyword>
<keyword evidence="7" id="KW-0812">Transmembrane</keyword>
<keyword evidence="7" id="KW-1133">Transmembrane helix</keyword>
<evidence type="ECO:0000256" key="3">
    <source>
        <dbReference type="ARBA" id="ARBA00023002"/>
    </source>
</evidence>
<comment type="caution">
    <text evidence="8">The sequence shown here is derived from an EMBL/GenBank/DDBJ whole genome shotgun (WGS) entry which is preliminary data.</text>
</comment>
<dbReference type="GO" id="GO:0016705">
    <property type="term" value="F:oxidoreductase activity, acting on paired donors, with incorporation or reduction of molecular oxygen"/>
    <property type="evidence" value="ECO:0007669"/>
    <property type="project" value="InterPro"/>
</dbReference>
<evidence type="ECO:0000256" key="2">
    <source>
        <dbReference type="ARBA" id="ARBA00022723"/>
    </source>
</evidence>
<protein>
    <recommendedName>
        <fullName evidence="10">Cytochrome P450</fullName>
    </recommendedName>
</protein>
<dbReference type="CDD" id="cd11073">
    <property type="entry name" value="CYP76-like"/>
    <property type="match status" value="1"/>
</dbReference>
<reference evidence="8" key="1">
    <citation type="submission" date="2023-10" db="EMBL/GenBank/DDBJ databases">
        <title>Chromosome-level genome of the transformable northern wattle, Acacia crassicarpa.</title>
        <authorList>
            <person name="Massaro I."/>
            <person name="Sinha N.R."/>
            <person name="Poethig S."/>
            <person name="Leichty A.R."/>
        </authorList>
    </citation>
    <scope>NUCLEOTIDE SEQUENCE</scope>
    <source>
        <strain evidence="8">Acra3RX</strain>
        <tissue evidence="8">Leaf</tissue>
    </source>
</reference>
<dbReference type="InterPro" id="IPR001128">
    <property type="entry name" value="Cyt_P450"/>
</dbReference>
<evidence type="ECO:0000256" key="5">
    <source>
        <dbReference type="PIRSR" id="PIRSR602401-1"/>
    </source>
</evidence>
<keyword evidence="9" id="KW-1185">Reference proteome</keyword>
<dbReference type="AlphaFoldDB" id="A0AAE1JHN6"/>
<dbReference type="FunFam" id="1.10.630.10:FF:000007">
    <property type="entry name" value="Cytochrome P450 76C4"/>
    <property type="match status" value="1"/>
</dbReference>
<comment type="cofactor">
    <cofactor evidence="5">
        <name>heme</name>
        <dbReference type="ChEBI" id="CHEBI:30413"/>
    </cofactor>
</comment>
<dbReference type="PROSITE" id="PS00086">
    <property type="entry name" value="CYTOCHROME_P450"/>
    <property type="match status" value="1"/>
</dbReference>
<keyword evidence="7" id="KW-0472">Membrane</keyword>
<dbReference type="PANTHER" id="PTHR47950">
    <property type="entry name" value="CYTOCHROME P450, FAMILY 76, SUBFAMILY C, POLYPEPTIDE 5-RELATED"/>
    <property type="match status" value="1"/>
</dbReference>
<dbReference type="PRINTS" id="PR00463">
    <property type="entry name" value="EP450I"/>
</dbReference>